<keyword evidence="3" id="KW-0274">FAD</keyword>
<evidence type="ECO:0000313" key="8">
    <source>
        <dbReference type="Proteomes" id="UP000248340"/>
    </source>
</evidence>
<dbReference type="SUPFAM" id="SSF51905">
    <property type="entry name" value="FAD/NAD(P)-binding domain"/>
    <property type="match status" value="1"/>
</dbReference>
<dbReference type="Proteomes" id="UP000248340">
    <property type="component" value="Unassembled WGS sequence"/>
</dbReference>
<evidence type="ECO:0000256" key="3">
    <source>
        <dbReference type="ARBA" id="ARBA00022827"/>
    </source>
</evidence>
<gene>
    <name evidence="7" type="ORF">BO82DRAFT_434889</name>
</gene>
<evidence type="ECO:0000313" key="7">
    <source>
        <dbReference type="EMBL" id="PYH78667.1"/>
    </source>
</evidence>
<dbReference type="GeneID" id="37143722"/>
<reference evidence="7 8" key="1">
    <citation type="submission" date="2016-12" db="EMBL/GenBank/DDBJ databases">
        <title>The genomes of Aspergillus section Nigri reveals drivers in fungal speciation.</title>
        <authorList>
            <consortium name="DOE Joint Genome Institute"/>
            <person name="Vesth T.C."/>
            <person name="Nybo J."/>
            <person name="Theobald S."/>
            <person name="Brandl J."/>
            <person name="Frisvad J.C."/>
            <person name="Nielsen K.F."/>
            <person name="Lyhne E.K."/>
            <person name="Kogle M.E."/>
            <person name="Kuo A."/>
            <person name="Riley R."/>
            <person name="Clum A."/>
            <person name="Nolan M."/>
            <person name="Lipzen A."/>
            <person name="Salamov A."/>
            <person name="Henrissat B."/>
            <person name="Wiebenga A."/>
            <person name="De Vries R.P."/>
            <person name="Grigoriev I.V."/>
            <person name="Mortensen U.H."/>
            <person name="Andersen M.R."/>
            <person name="Baker S.E."/>
        </authorList>
    </citation>
    <scope>NUCLEOTIDE SEQUENCE [LARGE SCALE GENOMIC DNA]</scope>
    <source>
        <strain evidence="7 8">CBS 121591</strain>
    </source>
</reference>
<dbReference type="InterPro" id="IPR002938">
    <property type="entry name" value="FAD-bd"/>
</dbReference>
<protein>
    <submittedName>
        <fullName evidence="7">FAD/NAD(P)-binding domain-containing protein</fullName>
    </submittedName>
</protein>
<evidence type="ECO:0000259" key="6">
    <source>
        <dbReference type="Pfam" id="PF01494"/>
    </source>
</evidence>
<name>A0A319C3K6_9EURO</name>
<dbReference type="PRINTS" id="PR00420">
    <property type="entry name" value="RNGMNOXGNASE"/>
</dbReference>
<feature type="domain" description="FAD-binding" evidence="6">
    <location>
        <begin position="21"/>
        <end position="358"/>
    </location>
</feature>
<dbReference type="Pfam" id="PF01494">
    <property type="entry name" value="FAD_binding_3"/>
    <property type="match status" value="1"/>
</dbReference>
<dbReference type="PANTHER" id="PTHR13789">
    <property type="entry name" value="MONOOXYGENASE"/>
    <property type="match status" value="1"/>
</dbReference>
<proteinExistence type="inferred from homology"/>
<dbReference type="OrthoDB" id="16820at2759"/>
<dbReference type="EMBL" id="KZ821727">
    <property type="protein sequence ID" value="PYH78667.1"/>
    <property type="molecule type" value="Genomic_DNA"/>
</dbReference>
<accession>A0A319C3K6</accession>
<dbReference type="InterPro" id="IPR036188">
    <property type="entry name" value="FAD/NAD-bd_sf"/>
</dbReference>
<evidence type="ECO:0000256" key="4">
    <source>
        <dbReference type="ARBA" id="ARBA00023002"/>
    </source>
</evidence>
<keyword evidence="4" id="KW-0560">Oxidoreductase</keyword>
<dbReference type="STRING" id="1448315.A0A319C3K6"/>
<dbReference type="AlphaFoldDB" id="A0A319C3K6"/>
<evidence type="ECO:0000256" key="5">
    <source>
        <dbReference type="ARBA" id="ARBA00023033"/>
    </source>
</evidence>
<evidence type="ECO:0000256" key="2">
    <source>
        <dbReference type="ARBA" id="ARBA00022630"/>
    </source>
</evidence>
<organism evidence="7 8">
    <name type="scientific">Aspergillus uvarum CBS 121591</name>
    <dbReference type="NCBI Taxonomy" id="1448315"/>
    <lineage>
        <taxon>Eukaryota</taxon>
        <taxon>Fungi</taxon>
        <taxon>Dikarya</taxon>
        <taxon>Ascomycota</taxon>
        <taxon>Pezizomycotina</taxon>
        <taxon>Eurotiomycetes</taxon>
        <taxon>Eurotiomycetidae</taxon>
        <taxon>Eurotiales</taxon>
        <taxon>Aspergillaceae</taxon>
        <taxon>Aspergillus</taxon>
        <taxon>Aspergillus subgen. Circumdati</taxon>
    </lineage>
</organism>
<sequence length="467" mass="50955">MTITNGVGPAGVAEPRSSGIEVVIVGLGIAGLVAAIECHYKGHTVIGLEKSPEGLTEDTGDSIALGSNATKVLRTWEQGRVYRELVAQSDDVAAMEVLDPAGKLYAMDVMDGYGVGEGMIIHRGTLITELYRHATALGIDLRFGAAVTEYWESEDGDQAGVTVNGVQTISADCVIGADGVHSRTRDFVLGYRIPTQDSGIAAYRSCFRAELVAGDPDAAWILKEVGEQDRMRRYITDGGLGLTLATGKRGQNVIWQVWHRNDAQSAENWENTTKARVDDALALLQDWPIYPKIAAVLRHTPSETLADYKIIARDPLPRWISSGGRIMILGDAAHAMSPIAGQGGGQSIEDAATLAICLELTGKSRVRLGLQAVQALRYQRTRLIQESGNAIYGQMRDPDWEAIEKNPAVIKFPRPEWIFGYDVHRDVYEEFPAVQRAIQDGSEYRPRNVPEGCEYQFAHDYKANASA</sequence>
<dbReference type="GO" id="GO:0004497">
    <property type="term" value="F:monooxygenase activity"/>
    <property type="evidence" value="ECO:0007669"/>
    <property type="project" value="UniProtKB-KW"/>
</dbReference>
<dbReference type="Gene3D" id="3.50.50.60">
    <property type="entry name" value="FAD/NAD(P)-binding domain"/>
    <property type="match status" value="1"/>
</dbReference>
<keyword evidence="5" id="KW-0503">Monooxygenase</keyword>
<keyword evidence="2" id="KW-0285">Flavoprotein</keyword>
<comment type="similarity">
    <text evidence="1">Belongs to the paxM FAD-dependent monooxygenase family.</text>
</comment>
<evidence type="ECO:0000256" key="1">
    <source>
        <dbReference type="ARBA" id="ARBA00007992"/>
    </source>
</evidence>
<keyword evidence="8" id="KW-1185">Reference proteome</keyword>
<dbReference type="VEuPathDB" id="FungiDB:BO82DRAFT_434889"/>
<dbReference type="GO" id="GO:0071949">
    <property type="term" value="F:FAD binding"/>
    <property type="evidence" value="ECO:0007669"/>
    <property type="project" value="InterPro"/>
</dbReference>
<dbReference type="InterPro" id="IPR050493">
    <property type="entry name" value="FAD-dep_Monooxygenase_BioMet"/>
</dbReference>
<dbReference type="PANTHER" id="PTHR13789:SF236">
    <property type="entry name" value="MONOOXYGENASE, PUTATIVE (AFU_ORTHOLOGUE AFUA_6G12060)-RELATED"/>
    <property type="match status" value="1"/>
</dbReference>
<dbReference type="RefSeq" id="XP_025488867.1">
    <property type="nucleotide sequence ID" value="XM_025640980.1"/>
</dbReference>